<sequence>MGASSRTFFNAKCLWRPRAICYLDSELWVRCLTPTERPTPDSGSFWGSCRVRPRHGIGRMPVVFLAAHCLMRLKMGPVGNKKADDGGRGKRYHRCDVMDPEQAASWERREREREMDNDLRPSLRPVAQNALGRFRYLVSITTRSISHNYQIWVRQKSLAFKAPSLAKGTEA</sequence>
<dbReference type="Proteomes" id="UP000326340">
    <property type="component" value="Unassembled WGS sequence"/>
</dbReference>
<evidence type="ECO:0000313" key="2">
    <source>
        <dbReference type="Proteomes" id="UP000326340"/>
    </source>
</evidence>
<proteinExistence type="predicted"/>
<accession>A0A5Q4BH62</accession>
<organism evidence="1 2">
    <name type="scientific">Colletotrichum shisoi</name>
    <dbReference type="NCBI Taxonomy" id="2078593"/>
    <lineage>
        <taxon>Eukaryota</taxon>
        <taxon>Fungi</taxon>
        <taxon>Dikarya</taxon>
        <taxon>Ascomycota</taxon>
        <taxon>Pezizomycotina</taxon>
        <taxon>Sordariomycetes</taxon>
        <taxon>Hypocreomycetidae</taxon>
        <taxon>Glomerellales</taxon>
        <taxon>Glomerellaceae</taxon>
        <taxon>Colletotrichum</taxon>
        <taxon>Colletotrichum destructivum species complex</taxon>
    </lineage>
</organism>
<evidence type="ECO:0000313" key="1">
    <source>
        <dbReference type="EMBL" id="TQN65994.1"/>
    </source>
</evidence>
<gene>
    <name evidence="1" type="ORF">CSHISOI_09414</name>
</gene>
<dbReference type="AlphaFoldDB" id="A0A5Q4BH62"/>
<name>A0A5Q4BH62_9PEZI</name>
<keyword evidence="2" id="KW-1185">Reference proteome</keyword>
<reference evidence="1 2" key="1">
    <citation type="journal article" date="2019" name="Sci. Rep.">
        <title>Colletotrichum shisoi sp. nov., an anthracnose pathogen of Perilla frutescens in Japan: molecular phylogenetic, morphological and genomic evidence.</title>
        <authorList>
            <person name="Gan P."/>
            <person name="Tsushima A."/>
            <person name="Hiroyama R."/>
            <person name="Narusaka M."/>
            <person name="Takano Y."/>
            <person name="Narusaka Y."/>
            <person name="Kawaradani M."/>
            <person name="Damm U."/>
            <person name="Shirasu K."/>
        </authorList>
    </citation>
    <scope>NUCLEOTIDE SEQUENCE [LARGE SCALE GENOMIC DNA]</scope>
    <source>
        <strain evidence="1 2">PG-2018a</strain>
    </source>
</reference>
<comment type="caution">
    <text evidence="1">The sequence shown here is derived from an EMBL/GenBank/DDBJ whole genome shotgun (WGS) entry which is preliminary data.</text>
</comment>
<protein>
    <submittedName>
        <fullName evidence="1">Uncharacterized protein</fullName>
    </submittedName>
</protein>
<dbReference type="EMBL" id="PUHP01001369">
    <property type="protein sequence ID" value="TQN65994.1"/>
    <property type="molecule type" value="Genomic_DNA"/>
</dbReference>